<protein>
    <submittedName>
        <fullName evidence="1">Uncharacterized protein</fullName>
    </submittedName>
</protein>
<evidence type="ECO:0000313" key="1">
    <source>
        <dbReference type="EMBL" id="CAI2363942.1"/>
    </source>
</evidence>
<gene>
    <name evidence="1" type="ORF">ECRASSUSDP1_LOCUS5282</name>
</gene>
<comment type="caution">
    <text evidence="1">The sequence shown here is derived from an EMBL/GenBank/DDBJ whole genome shotgun (WGS) entry which is preliminary data.</text>
</comment>
<keyword evidence="2" id="KW-1185">Reference proteome</keyword>
<accession>A0AAD1U7Y9</accession>
<proteinExistence type="predicted"/>
<dbReference type="AlphaFoldDB" id="A0AAD1U7Y9"/>
<dbReference type="Proteomes" id="UP001295684">
    <property type="component" value="Unassembled WGS sequence"/>
</dbReference>
<dbReference type="EMBL" id="CAMPGE010005097">
    <property type="protein sequence ID" value="CAI2363942.1"/>
    <property type="molecule type" value="Genomic_DNA"/>
</dbReference>
<organism evidence="1 2">
    <name type="scientific">Euplotes crassus</name>
    <dbReference type="NCBI Taxonomy" id="5936"/>
    <lineage>
        <taxon>Eukaryota</taxon>
        <taxon>Sar</taxon>
        <taxon>Alveolata</taxon>
        <taxon>Ciliophora</taxon>
        <taxon>Intramacronucleata</taxon>
        <taxon>Spirotrichea</taxon>
        <taxon>Hypotrichia</taxon>
        <taxon>Euplotida</taxon>
        <taxon>Euplotidae</taxon>
        <taxon>Moneuplotes</taxon>
    </lineage>
</organism>
<sequence length="381" mass="44670">MENKGDPLDTLKRQEIKKSYHDYKINNVIKNVRNSAYNDLCNEEDTLNAHKERNKSQRVVCNHPDELLSEISDILLDLKVSSHFMGEGEAVNWKTLSKSILNKFSINHKVLNHQVDALKIQKQDIERENKERDNFKKFRTKKANKINEIVPISSTNGFQKLIEEKQRKRERFYSDNPQMLKLAELQDSHDINKLQFRMIINGMKQDRKGNYILHCRGTTQSNPQYRKVKSKLRNYTNAKSMTRKSPYLYSKYGSGRSSEVSMNSQSLKTGYQSFKASRKSQRSKFAIDMGSKNKNFLRKKAHKIRGKSFYRRSPITQQRNKRGHCILNPEYCNITNHKKSLITKESQTAVKKDIGVFFRENICNKNFEEVRDGLFTENTLN</sequence>
<name>A0AAD1U7Y9_EUPCR</name>
<reference evidence="1" key="1">
    <citation type="submission" date="2023-07" db="EMBL/GenBank/DDBJ databases">
        <authorList>
            <consortium name="AG Swart"/>
            <person name="Singh M."/>
            <person name="Singh A."/>
            <person name="Seah K."/>
            <person name="Emmerich C."/>
        </authorList>
    </citation>
    <scope>NUCLEOTIDE SEQUENCE</scope>
    <source>
        <strain evidence="1">DP1</strain>
    </source>
</reference>
<evidence type="ECO:0000313" key="2">
    <source>
        <dbReference type="Proteomes" id="UP001295684"/>
    </source>
</evidence>